<dbReference type="AlphaFoldDB" id="A0A327VLH3"/>
<dbReference type="Gene3D" id="2.60.40.1120">
    <property type="entry name" value="Carboxypeptidase-like, regulatory domain"/>
    <property type="match status" value="1"/>
</dbReference>
<evidence type="ECO:0000256" key="7">
    <source>
        <dbReference type="ARBA" id="ARBA00023136"/>
    </source>
</evidence>
<evidence type="ECO:0000259" key="13">
    <source>
        <dbReference type="Pfam" id="PF00593"/>
    </source>
</evidence>
<dbReference type="GO" id="GO:0015344">
    <property type="term" value="F:siderophore uptake transmembrane transporter activity"/>
    <property type="evidence" value="ECO:0007669"/>
    <property type="project" value="TreeGrafter"/>
</dbReference>
<dbReference type="RefSeq" id="WP_245950968.1">
    <property type="nucleotide sequence ID" value="NZ_QLMA01000011.1"/>
</dbReference>
<evidence type="ECO:0000256" key="4">
    <source>
        <dbReference type="ARBA" id="ARBA00022692"/>
    </source>
</evidence>
<feature type="domain" description="TonB-dependent receptor-like beta-barrel" evidence="13">
    <location>
        <begin position="318"/>
        <end position="836"/>
    </location>
</feature>
<keyword evidence="7 10" id="KW-0472">Membrane</keyword>
<keyword evidence="6 11" id="KW-0798">TonB box</keyword>
<feature type="domain" description="TonB-dependent receptor plug" evidence="14">
    <location>
        <begin position="194"/>
        <end position="297"/>
    </location>
</feature>
<evidence type="ECO:0000256" key="1">
    <source>
        <dbReference type="ARBA" id="ARBA00004571"/>
    </source>
</evidence>
<dbReference type="Gene3D" id="2.170.130.10">
    <property type="entry name" value="TonB-dependent receptor, plug domain"/>
    <property type="match status" value="1"/>
</dbReference>
<keyword evidence="2 10" id="KW-0813">Transport</keyword>
<dbReference type="InterPro" id="IPR039426">
    <property type="entry name" value="TonB-dep_rcpt-like"/>
</dbReference>
<evidence type="ECO:0000256" key="9">
    <source>
        <dbReference type="ARBA" id="ARBA00023237"/>
    </source>
</evidence>
<evidence type="ECO:0000313" key="16">
    <source>
        <dbReference type="Proteomes" id="UP000249819"/>
    </source>
</evidence>
<dbReference type="PANTHER" id="PTHR30069">
    <property type="entry name" value="TONB-DEPENDENT OUTER MEMBRANE RECEPTOR"/>
    <property type="match status" value="1"/>
</dbReference>
<evidence type="ECO:0000256" key="6">
    <source>
        <dbReference type="ARBA" id="ARBA00023077"/>
    </source>
</evidence>
<evidence type="ECO:0000256" key="11">
    <source>
        <dbReference type="RuleBase" id="RU003357"/>
    </source>
</evidence>
<feature type="transmembrane region" description="Helical" evidence="12">
    <location>
        <begin position="67"/>
        <end position="87"/>
    </location>
</feature>
<proteinExistence type="inferred from homology"/>
<dbReference type="InterPro" id="IPR036942">
    <property type="entry name" value="Beta-barrel_TonB_sf"/>
</dbReference>
<keyword evidence="8 15" id="KW-0675">Receptor</keyword>
<keyword evidence="12" id="KW-1133">Transmembrane helix</keyword>
<dbReference type="Pfam" id="PF13715">
    <property type="entry name" value="CarbopepD_reg_2"/>
    <property type="match status" value="1"/>
</dbReference>
<evidence type="ECO:0000256" key="5">
    <source>
        <dbReference type="ARBA" id="ARBA00022729"/>
    </source>
</evidence>
<comment type="caution">
    <text evidence="15">The sequence shown here is derived from an EMBL/GenBank/DDBJ whole genome shotgun (WGS) entry which is preliminary data.</text>
</comment>
<dbReference type="GO" id="GO:0009279">
    <property type="term" value="C:cell outer membrane"/>
    <property type="evidence" value="ECO:0007669"/>
    <property type="project" value="UniProtKB-SubCell"/>
</dbReference>
<keyword evidence="3 10" id="KW-1134">Transmembrane beta strand</keyword>
<comment type="subcellular location">
    <subcellularLocation>
        <location evidence="1 10">Cell outer membrane</location>
        <topology evidence="1 10">Multi-pass membrane protein</topology>
    </subcellularLocation>
</comment>
<dbReference type="Proteomes" id="UP000249819">
    <property type="component" value="Unassembled WGS sequence"/>
</dbReference>
<dbReference type="InterPro" id="IPR037066">
    <property type="entry name" value="Plug_dom_sf"/>
</dbReference>
<dbReference type="GO" id="GO:0044718">
    <property type="term" value="P:siderophore transmembrane transport"/>
    <property type="evidence" value="ECO:0007669"/>
    <property type="project" value="TreeGrafter"/>
</dbReference>
<keyword evidence="4 10" id="KW-0812">Transmembrane</keyword>
<name>A0A327VLH3_9BACT</name>
<dbReference type="Pfam" id="PF00593">
    <property type="entry name" value="TonB_dep_Rec_b-barrel"/>
    <property type="match status" value="1"/>
</dbReference>
<keyword evidence="9 10" id="KW-0998">Cell outer membrane</keyword>
<keyword evidence="5" id="KW-0732">Signal</keyword>
<comment type="similarity">
    <text evidence="10 11">Belongs to the TonB-dependent receptor family.</text>
</comment>
<dbReference type="InterPro" id="IPR008969">
    <property type="entry name" value="CarboxyPept-like_regulatory"/>
</dbReference>
<dbReference type="Gene3D" id="2.40.170.20">
    <property type="entry name" value="TonB-dependent receptor, beta-barrel domain"/>
    <property type="match status" value="1"/>
</dbReference>
<dbReference type="InterPro" id="IPR000531">
    <property type="entry name" value="Beta-barrel_TonB"/>
</dbReference>
<keyword evidence="16" id="KW-1185">Reference proteome</keyword>
<gene>
    <name evidence="15" type="ORF">CLV59_111164</name>
</gene>
<dbReference type="PROSITE" id="PS52016">
    <property type="entry name" value="TONB_DEPENDENT_REC_3"/>
    <property type="match status" value="1"/>
</dbReference>
<dbReference type="PANTHER" id="PTHR30069:SF29">
    <property type="entry name" value="HEMOGLOBIN AND HEMOGLOBIN-HAPTOGLOBIN-BINDING PROTEIN 1-RELATED"/>
    <property type="match status" value="1"/>
</dbReference>
<dbReference type="Pfam" id="PF07715">
    <property type="entry name" value="Plug"/>
    <property type="match status" value="1"/>
</dbReference>
<evidence type="ECO:0000256" key="8">
    <source>
        <dbReference type="ARBA" id="ARBA00023170"/>
    </source>
</evidence>
<evidence type="ECO:0000259" key="14">
    <source>
        <dbReference type="Pfam" id="PF07715"/>
    </source>
</evidence>
<reference evidence="15 16" key="1">
    <citation type="submission" date="2018-06" db="EMBL/GenBank/DDBJ databases">
        <title>Genomic Encyclopedia of Archaeal and Bacterial Type Strains, Phase II (KMG-II): from individual species to whole genera.</title>
        <authorList>
            <person name="Goeker M."/>
        </authorList>
    </citation>
    <scope>NUCLEOTIDE SEQUENCE [LARGE SCALE GENOMIC DNA]</scope>
    <source>
        <strain evidence="15 16">DSM 29821</strain>
    </source>
</reference>
<evidence type="ECO:0000256" key="2">
    <source>
        <dbReference type="ARBA" id="ARBA00022448"/>
    </source>
</evidence>
<evidence type="ECO:0000256" key="12">
    <source>
        <dbReference type="SAM" id="Phobius"/>
    </source>
</evidence>
<dbReference type="SUPFAM" id="SSF56935">
    <property type="entry name" value="Porins"/>
    <property type="match status" value="1"/>
</dbReference>
<organism evidence="15 16">
    <name type="scientific">Chitinophaga dinghuensis</name>
    <dbReference type="NCBI Taxonomy" id="1539050"/>
    <lineage>
        <taxon>Bacteria</taxon>
        <taxon>Pseudomonadati</taxon>
        <taxon>Bacteroidota</taxon>
        <taxon>Chitinophagia</taxon>
        <taxon>Chitinophagales</taxon>
        <taxon>Chitinophagaceae</taxon>
        <taxon>Chitinophaga</taxon>
    </lineage>
</organism>
<dbReference type="SUPFAM" id="SSF49464">
    <property type="entry name" value="Carboxypeptidase regulatory domain-like"/>
    <property type="match status" value="1"/>
</dbReference>
<evidence type="ECO:0000313" key="15">
    <source>
        <dbReference type="EMBL" id="RAJ74045.1"/>
    </source>
</evidence>
<dbReference type="InterPro" id="IPR012910">
    <property type="entry name" value="Plug_dom"/>
</dbReference>
<accession>A0A327VLH3</accession>
<sequence length="880" mass="96620">MDLSIFHVSVASVSGISRLISQGASSHSCNDCSYRRLTELLTDYLPDSRVFYFLNYHFTDMQYLRVLITRFTIALLVMLAVPVYIFAASPDEGMNDNTLSGKITDKKTGTPLPGATIYLPDLHVGASADDKGNYVIKHLPKGKFVVELHYIGYAAYTATVSISGATTQNFELSETLIEKNEVVITGVNMATSAKNNPVPVSIIRRDDMDKQISTNIIDAIAKVPGVSQLSTGPAISKPFIRGLGYNRVVTVSDGVRQEGQQWGDEHGIEVDDYNVSRVEILKGPASLIYGSDALAGVVNIIAPAPLPVGSIKGNVAANYMTNNGTMAYHADVAGNQNGFNWSAYITQKQAHDYKNKYDGYVFNSRYNNTNYGASIGINKKWGYSHLTFTSFNQNLGLVEGERDSVGGFLKPVDINGVAEETSATSSDHRSYSMAVPKQKITHQKVVWDNSFYLNNGGRIGVVLGYQLNQRREYGDVLTPNEPGLFLNLKTFNYGASYYLPEMNGWQSTIGVNGMQQSNENKGTEFLIPAYDLFDIGGFVVTRKTIKKVTVSGGVRFDNRSLNSKSLFLDANGQPAASGETKFTAFKKDFNNISASAGVSYEVSKRVTLKANAARGFRAPNIAELSANGVHEGTIKYEYGNTNLKPEVSTQGDIGIDFNTEHVSLTANVFYNHITNFIYSRKLFNAAGTDSIPTEDNEQGFAAFQYQQTNANLYGGEMMLDIHPHPIDWLHFENTVSYVRGVAANGTDSTKNLPNIPAARWLAELKGKFRKVGKSCLQNAYAGVQMDMNFAQNNVFSAYETETPTPGYTLLNVGLGADFVNKKNKTLFSLYLAMNNITDVAYQNNLSRLKYADVNPVTGRTGVFNMGRNFSVKVAIPINFK</sequence>
<dbReference type="EMBL" id="QLMA01000011">
    <property type="protein sequence ID" value="RAJ74045.1"/>
    <property type="molecule type" value="Genomic_DNA"/>
</dbReference>
<protein>
    <submittedName>
        <fullName evidence="15">Iron complex outermembrane receptor protein</fullName>
    </submittedName>
</protein>
<evidence type="ECO:0000256" key="10">
    <source>
        <dbReference type="PROSITE-ProRule" id="PRU01360"/>
    </source>
</evidence>
<evidence type="ECO:0000256" key="3">
    <source>
        <dbReference type="ARBA" id="ARBA00022452"/>
    </source>
</evidence>